<protein>
    <recommendedName>
        <fullName evidence="1">ATP-dependent Clp protease adapter protein ClpS</fullName>
    </recommendedName>
</protein>
<dbReference type="FunFam" id="3.30.1390.10:FF:000002">
    <property type="entry name" value="ATP-dependent Clp protease adapter protein ClpS"/>
    <property type="match status" value="1"/>
</dbReference>
<sequence length="114" mass="12853">MNSTSGTVFGQHDQTESPVVKPQVADPELKRPAMYRVVLINDDYTPMEFVVEVLEVFFNMQREQATQVMLAVHTQGKGVCGVYTKDIAETKATQVNQCARDHEHPLMCEVEPLE</sequence>
<proteinExistence type="inferred from homology"/>
<organism evidence="4">
    <name type="scientific">Salinispirillum sp. LH 10-3-1</name>
    <dbReference type="NCBI Taxonomy" id="2952525"/>
    <lineage>
        <taxon>Bacteria</taxon>
        <taxon>Pseudomonadati</taxon>
        <taxon>Pseudomonadota</taxon>
        <taxon>Gammaproteobacteria</taxon>
        <taxon>Oceanospirillales</taxon>
        <taxon>Saccharospirillaceae</taxon>
        <taxon>Salinispirillum</taxon>
    </lineage>
</organism>
<dbReference type="SUPFAM" id="SSF54736">
    <property type="entry name" value="ClpS-like"/>
    <property type="match status" value="1"/>
</dbReference>
<keyword evidence="4" id="KW-0645">Protease</keyword>
<dbReference type="NCBIfam" id="NF000672">
    <property type="entry name" value="PRK00033.1-5"/>
    <property type="match status" value="1"/>
</dbReference>
<dbReference type="NCBIfam" id="NF000669">
    <property type="entry name" value="PRK00033.1-2"/>
    <property type="match status" value="1"/>
</dbReference>
<dbReference type="GO" id="GO:0030163">
    <property type="term" value="P:protein catabolic process"/>
    <property type="evidence" value="ECO:0007669"/>
    <property type="project" value="InterPro"/>
</dbReference>
<evidence type="ECO:0000256" key="1">
    <source>
        <dbReference type="HAMAP-Rule" id="MF_00302"/>
    </source>
</evidence>
<keyword evidence="4" id="KW-0378">Hydrolase</keyword>
<dbReference type="HAMAP" id="MF_00302">
    <property type="entry name" value="ClpS"/>
    <property type="match status" value="1"/>
</dbReference>
<dbReference type="PANTHER" id="PTHR33473:SF19">
    <property type="entry name" value="ATP-DEPENDENT CLP PROTEASE ADAPTER PROTEIN CLPS"/>
    <property type="match status" value="1"/>
</dbReference>
<dbReference type="PANTHER" id="PTHR33473">
    <property type="entry name" value="ATP-DEPENDENT CLP PROTEASE ADAPTER PROTEIN CLPS1, CHLOROPLASTIC"/>
    <property type="match status" value="1"/>
</dbReference>
<name>A0AB38YKR7_9GAMM</name>
<reference evidence="4" key="1">
    <citation type="submission" date="2022-07" db="EMBL/GenBank/DDBJ databases">
        <title>Complete genome sequence of Salinispirillum sp. LH10-3-1 capable of multiple carbohydrate inversion isolated from a soda lake.</title>
        <authorList>
            <person name="Liu J."/>
            <person name="Zhai Y."/>
            <person name="Zhang H."/>
            <person name="Yang H."/>
            <person name="Qu J."/>
            <person name="Li J."/>
        </authorList>
    </citation>
    <scope>NUCLEOTIDE SEQUENCE</scope>
    <source>
        <strain evidence="4">LH 10-3-1</strain>
    </source>
</reference>
<dbReference type="Pfam" id="PF02617">
    <property type="entry name" value="ClpS"/>
    <property type="match status" value="1"/>
</dbReference>
<feature type="domain" description="Adaptor protein ClpS core" evidence="3">
    <location>
        <begin position="30"/>
        <end position="109"/>
    </location>
</feature>
<evidence type="ECO:0000313" key="4">
    <source>
        <dbReference type="EMBL" id="WLD59669.1"/>
    </source>
</evidence>
<dbReference type="Gene3D" id="3.30.1390.10">
    <property type="match status" value="1"/>
</dbReference>
<dbReference type="InterPro" id="IPR022935">
    <property type="entry name" value="ClpS"/>
</dbReference>
<gene>
    <name evidence="1 4" type="primary">clpS</name>
    <name evidence="4" type="ORF">NFC81_07680</name>
</gene>
<evidence type="ECO:0000256" key="2">
    <source>
        <dbReference type="SAM" id="MobiDB-lite"/>
    </source>
</evidence>
<comment type="function">
    <text evidence="1">Involved in the modulation of the specificity of the ClpAP-mediated ATP-dependent protein degradation.</text>
</comment>
<dbReference type="InterPro" id="IPR014719">
    <property type="entry name" value="Ribosomal_bL12_C/ClpS-like"/>
</dbReference>
<comment type="similarity">
    <text evidence="1">Belongs to the ClpS family.</text>
</comment>
<dbReference type="GO" id="GO:0006508">
    <property type="term" value="P:proteolysis"/>
    <property type="evidence" value="ECO:0007669"/>
    <property type="project" value="UniProtKB-UniRule"/>
</dbReference>
<dbReference type="AlphaFoldDB" id="A0AB38YKR7"/>
<accession>A0AB38YKR7</accession>
<dbReference type="EMBL" id="CP101717">
    <property type="protein sequence ID" value="WLD59669.1"/>
    <property type="molecule type" value="Genomic_DNA"/>
</dbReference>
<evidence type="ECO:0000259" key="3">
    <source>
        <dbReference type="Pfam" id="PF02617"/>
    </source>
</evidence>
<feature type="region of interest" description="Disordered" evidence="2">
    <location>
        <begin position="1"/>
        <end position="25"/>
    </location>
</feature>
<comment type="subunit">
    <text evidence="1">Binds to the N-terminal domain of the chaperone ClpA.</text>
</comment>
<dbReference type="InterPro" id="IPR003769">
    <property type="entry name" value="ClpS_core"/>
</dbReference>
<dbReference type="GO" id="GO:0008233">
    <property type="term" value="F:peptidase activity"/>
    <property type="evidence" value="ECO:0007669"/>
    <property type="project" value="UniProtKB-KW"/>
</dbReference>